<dbReference type="PANTHER" id="PTHR43685">
    <property type="entry name" value="GLYCOSYLTRANSFERASE"/>
    <property type="match status" value="1"/>
</dbReference>
<organism evidence="2 3">
    <name type="scientific">Herbaspirillum rubrisubalbicans</name>
    <dbReference type="NCBI Taxonomy" id="80842"/>
    <lineage>
        <taxon>Bacteria</taxon>
        <taxon>Pseudomonadati</taxon>
        <taxon>Pseudomonadota</taxon>
        <taxon>Betaproteobacteria</taxon>
        <taxon>Burkholderiales</taxon>
        <taxon>Oxalobacteraceae</taxon>
        <taxon>Herbaspirillum</taxon>
    </lineage>
</organism>
<dbReference type="SUPFAM" id="SSF53448">
    <property type="entry name" value="Nucleotide-diphospho-sugar transferases"/>
    <property type="match status" value="4"/>
</dbReference>
<proteinExistence type="predicted"/>
<dbReference type="RefSeq" id="WP_112069015.1">
    <property type="nucleotide sequence ID" value="NZ_JUGD01000018.1"/>
</dbReference>
<dbReference type="PANTHER" id="PTHR43685:SF2">
    <property type="entry name" value="GLYCOSYLTRANSFERASE 2-LIKE DOMAIN-CONTAINING PROTEIN"/>
    <property type="match status" value="1"/>
</dbReference>
<gene>
    <name evidence="2" type="ORF">RB24_16095</name>
</gene>
<accession>A0ABX9BZZ1</accession>
<feature type="domain" description="Glycosyltransferase 2-like" evidence="1">
    <location>
        <begin position="307"/>
        <end position="417"/>
    </location>
</feature>
<evidence type="ECO:0000313" key="3">
    <source>
        <dbReference type="Proteomes" id="UP000248631"/>
    </source>
</evidence>
<feature type="domain" description="Glycosyltransferase 2-like" evidence="1">
    <location>
        <begin position="7"/>
        <end position="115"/>
    </location>
</feature>
<feature type="domain" description="Glycosyltransferase 2-like" evidence="1">
    <location>
        <begin position="860"/>
        <end position="976"/>
    </location>
</feature>
<dbReference type="InterPro" id="IPR001173">
    <property type="entry name" value="Glyco_trans_2-like"/>
</dbReference>
<evidence type="ECO:0000259" key="1">
    <source>
        <dbReference type="Pfam" id="PF00535"/>
    </source>
</evidence>
<dbReference type="Gene3D" id="3.90.550.10">
    <property type="entry name" value="Spore Coat Polysaccharide Biosynthesis Protein SpsA, Chain A"/>
    <property type="match status" value="4"/>
</dbReference>
<keyword evidence="3" id="KW-1185">Reference proteome</keyword>
<dbReference type="InterPro" id="IPR050834">
    <property type="entry name" value="Glycosyltransf_2"/>
</dbReference>
<dbReference type="Pfam" id="PF00535">
    <property type="entry name" value="Glycos_transf_2"/>
    <property type="match status" value="3"/>
</dbReference>
<evidence type="ECO:0000313" key="2">
    <source>
        <dbReference type="EMBL" id="RAM63596.1"/>
    </source>
</evidence>
<reference evidence="2 3" key="1">
    <citation type="submission" date="2014-12" db="EMBL/GenBank/DDBJ databases">
        <title>Complete genome sequence of Herbaspirillum rubrisubalbicans Os38.</title>
        <authorList>
            <person name="Chen M."/>
            <person name="An Q."/>
        </authorList>
    </citation>
    <scope>NUCLEOTIDE SEQUENCE [LARGE SCALE GENOMIC DNA]</scope>
    <source>
        <strain evidence="2 3">Os38</strain>
    </source>
</reference>
<dbReference type="EMBL" id="JUGD01000018">
    <property type="protein sequence ID" value="RAM63596.1"/>
    <property type="molecule type" value="Genomic_DNA"/>
</dbReference>
<sequence>MSKPLLTVAVTSYNYAHYLPVCLDSILGQDFTDFELYILDNCSTDNTQEVVKQYLSDARVHYVRHVQNIGSPSNFNYGCKVGTGRYFAMISADDFILPGHFSNLIQKLIANPHCALAYSKMCQVDSHGTMIGQAGHGGNTTDSYIGGRDEETDLLLHGVYQCLPAIIFNRAMIGDYLSFDFDTWGASDWDLMVRIARRHPDFIYDNRVTTCYRRHAGQYTSTNFYLSPEPLYGHMFMLEQALVQMPPHKIAQYGPRFAALLRNWSMQFGLSQLEAAQRKRLSDLLEQLDHGVAKLAPGKTLKAGLVSVILPLSHSSTHIDEVLNGLRGQVEQDWEAVIVHPKSLDSAVLAKYLQSGDRQRRMWLLPHDGDNMAEQLNAGMQHCSGDVILVLDQRVELAPHALQAFTRELGKHSKADIVSIDESLRYSHATELPPQTLSKCNPVPLLAAFRRRVFNVAGGFNAGVGNTLVMHDFWIRALKRGVHLISLAGVASSITKDCIEAHSAIDRARMLFANPEIGTAEEVRDAALLLLRERHTWLKENANVLNRNPANSTAYWLRNLARTDEPKSNDVASAPSPLGVQEYTRWVLENRPSEPRTAALLRAMDSRAPLTISAIVLASDVPAEQLQRTLQSLATQVRPPQRIVVIGAASQPGLAATNISWLPNSGPWQTVANAVMQQLTEDWLYLISAGDSLEPIACALLAETAAFHPELALVYADEDALHQNGNVHDYVFKPALNLDLARSSPYIGRNIALRRTAALEVGGFASNVGEAARNDLLLRMVEAFNFASIAHIDRVLFHTIEPLAQWRKRPEVCDGMHIAVREHLLRLGLRAQILATGNGLQRVVYQHAENAAISIIVRSSGTLESLKNCLTGVLEKTFHTRFEILVINPDDRYIHAEEARAWLAQLAQSRPRVRIIDSGGISDASATLNLAVTAAAGDYLLFLEDSVRLTQTDWLDVLQAYAQRPEVGVVAPKLIDQDGRIVSGGVVMGLNGVVGDVFAGAAADAPGYQDRLLVDQNYTAVRGACMLVNKSVFQALGGFDVTFSSAARDIDLCLRIRAAGYLCVWTPHVVAEIQRSELQNAGQWRQELDDNALLARTWWKWIGQDVAFNRNLSLSEPCIAIETRPELNSGLTLDPESKRLVVIHLDGGSRSLKDVLESFAQETNLEITRFQTLPSPWDLAKLGPQTILIDGLPDGRFLPALRELRRLSPLKLACYQAHATSAISASDFRETCKLVDRLIFSDQAIRNVPMDSAIDTCVINEALPEMPVTRYQRAAKSRDRLRVGLPADLLPESWSILLPVLEAIHHEIDLIVYATRYPLALRGLSYSYRQLSPFQANHAAFLAELDLDLALVLPMTFNREHGELLHLGACATAVLAAAGSASAADLPCHVAEPTTAEWLAQLRHCLGQPQQLLKDGVLLRQAVLTRRVIDSGLRGRWAKALWLDSPVP</sequence>
<protein>
    <recommendedName>
        <fullName evidence="1">Glycosyltransferase 2-like domain-containing protein</fullName>
    </recommendedName>
</protein>
<comment type="caution">
    <text evidence="2">The sequence shown here is derived from an EMBL/GenBank/DDBJ whole genome shotgun (WGS) entry which is preliminary data.</text>
</comment>
<dbReference type="Proteomes" id="UP000248631">
    <property type="component" value="Unassembled WGS sequence"/>
</dbReference>
<name>A0ABX9BZZ1_9BURK</name>
<dbReference type="InterPro" id="IPR029044">
    <property type="entry name" value="Nucleotide-diphossugar_trans"/>
</dbReference>